<evidence type="ECO:0000256" key="5">
    <source>
        <dbReference type="ARBA" id="ARBA00022475"/>
    </source>
</evidence>
<keyword evidence="6" id="KW-0997">Cell inner membrane</keyword>
<dbReference type="Pfam" id="PF01203">
    <property type="entry name" value="T2SSN"/>
    <property type="match status" value="1"/>
</dbReference>
<comment type="caution">
    <text evidence="11">The sequence shown here is derived from an EMBL/GenBank/DDBJ whole genome shotgun (WGS) entry which is preliminary data.</text>
</comment>
<evidence type="ECO:0000256" key="2">
    <source>
        <dbReference type="ARBA" id="ARBA00007208"/>
    </source>
</evidence>
<dbReference type="GO" id="GO:0015628">
    <property type="term" value="P:protein secretion by the type II secretion system"/>
    <property type="evidence" value="ECO:0007669"/>
    <property type="project" value="InterPro"/>
</dbReference>
<evidence type="ECO:0000256" key="3">
    <source>
        <dbReference type="ARBA" id="ARBA00021563"/>
    </source>
</evidence>
<gene>
    <name evidence="11" type="ORF">EJA03_01715</name>
</gene>
<evidence type="ECO:0000256" key="8">
    <source>
        <dbReference type="ARBA" id="ARBA00022927"/>
    </source>
</evidence>
<evidence type="ECO:0000256" key="4">
    <source>
        <dbReference type="ARBA" id="ARBA00022448"/>
    </source>
</evidence>
<evidence type="ECO:0000256" key="1">
    <source>
        <dbReference type="ARBA" id="ARBA00004533"/>
    </source>
</evidence>
<dbReference type="RefSeq" id="WP_125319511.1">
    <property type="nucleotide sequence ID" value="NZ_AP024889.1"/>
</dbReference>
<dbReference type="AlphaFoldDB" id="A0A3R9FRV7"/>
<reference evidence="11 12" key="1">
    <citation type="submission" date="2018-12" db="EMBL/GenBank/DDBJ databases">
        <title>Genomic taxonomy of the Vibrionaceae family.</title>
        <authorList>
            <person name="Gomez-Gil B."/>
            <person name="Enciso-Ibarra K."/>
        </authorList>
    </citation>
    <scope>NUCLEOTIDE SEQUENCE [LARGE SCALE GENOMIC DNA]</scope>
    <source>
        <strain evidence="11 12">CAIM 594</strain>
    </source>
</reference>
<protein>
    <recommendedName>
        <fullName evidence="3">Type II secretion system protein N</fullName>
    </recommendedName>
    <alternativeName>
        <fullName evidence="10">General secretion pathway protein N</fullName>
    </alternativeName>
</protein>
<evidence type="ECO:0000256" key="6">
    <source>
        <dbReference type="ARBA" id="ARBA00022519"/>
    </source>
</evidence>
<dbReference type="OrthoDB" id="6118198at2"/>
<evidence type="ECO:0000313" key="12">
    <source>
        <dbReference type="Proteomes" id="UP000269041"/>
    </source>
</evidence>
<evidence type="ECO:0000256" key="7">
    <source>
        <dbReference type="ARBA" id="ARBA00022692"/>
    </source>
</evidence>
<comment type="similarity">
    <text evidence="2">Belongs to the GSP N family.</text>
</comment>
<name>A0A3R9FRV7_9VIBR</name>
<keyword evidence="5" id="KW-1003">Cell membrane</keyword>
<keyword evidence="12" id="KW-1185">Reference proteome</keyword>
<evidence type="ECO:0000256" key="9">
    <source>
        <dbReference type="ARBA" id="ARBA00023136"/>
    </source>
</evidence>
<dbReference type="GO" id="GO:0005886">
    <property type="term" value="C:plasma membrane"/>
    <property type="evidence" value="ECO:0007669"/>
    <property type="project" value="UniProtKB-SubCell"/>
</dbReference>
<dbReference type="EMBL" id="RSFA01000003">
    <property type="protein sequence ID" value="RSD32821.1"/>
    <property type="molecule type" value="Genomic_DNA"/>
</dbReference>
<keyword evidence="4" id="KW-0813">Transport</keyword>
<keyword evidence="9" id="KW-0472">Membrane</keyword>
<sequence>MKKVIPLSLALFMVFLISAVVHVPAQVVLNYLPLPSQLGLSGVSGSLWDGRAAGVKWQENNFGAINWQLAPLKFLTGKVEAQVRFGRGSDMQITGRGTVGMSTLGPYAYNLIVSLPVAKVLEAAPPLPIPVEFTGQVELSIKSMIYDAPYCQSGTGSLVWNTDKIITPLDELALGPVVANFACQNSEITLNAEQRSQHVSSAADVVLSPNRTYQASAWFKPGSNFPQAFSEQLRWLPEPDGQGRYQFTYQGRLN</sequence>
<dbReference type="GO" id="GO:0015627">
    <property type="term" value="C:type II protein secretion system complex"/>
    <property type="evidence" value="ECO:0007669"/>
    <property type="project" value="InterPro"/>
</dbReference>
<evidence type="ECO:0000256" key="10">
    <source>
        <dbReference type="ARBA" id="ARBA00030772"/>
    </source>
</evidence>
<proteinExistence type="inferred from homology"/>
<keyword evidence="7" id="KW-0812">Transmembrane</keyword>
<dbReference type="InterPro" id="IPR022792">
    <property type="entry name" value="T2SS_protein-GspN"/>
</dbReference>
<accession>A0A3R9FRV7</accession>
<keyword evidence="8" id="KW-0653">Protein transport</keyword>
<organism evidence="11 12">
    <name type="scientific">Vibrio pectenicida</name>
    <dbReference type="NCBI Taxonomy" id="62763"/>
    <lineage>
        <taxon>Bacteria</taxon>
        <taxon>Pseudomonadati</taxon>
        <taxon>Pseudomonadota</taxon>
        <taxon>Gammaproteobacteria</taxon>
        <taxon>Vibrionales</taxon>
        <taxon>Vibrionaceae</taxon>
        <taxon>Vibrio</taxon>
    </lineage>
</organism>
<dbReference type="Proteomes" id="UP000269041">
    <property type="component" value="Unassembled WGS sequence"/>
</dbReference>
<comment type="subcellular location">
    <subcellularLocation>
        <location evidence="1">Cell inner membrane</location>
    </subcellularLocation>
</comment>
<evidence type="ECO:0000313" key="11">
    <source>
        <dbReference type="EMBL" id="RSD32821.1"/>
    </source>
</evidence>